<keyword evidence="8 13" id="KW-0274">FAD</keyword>
<evidence type="ECO:0000256" key="9">
    <source>
        <dbReference type="ARBA" id="ARBA00023002"/>
    </source>
</evidence>
<reference evidence="17 18" key="1">
    <citation type="submission" date="2016-08" db="EMBL/GenBank/DDBJ databases">
        <title>Genome sequencing of Paenibacillus sp. TI45-13ar, isolated from Korean traditional nuruk.</title>
        <authorList>
            <person name="Kim S.-J."/>
        </authorList>
    </citation>
    <scope>NUCLEOTIDE SEQUENCE [LARGE SCALE GENOMIC DNA]</scope>
    <source>
        <strain evidence="17 18">TI45-13ar</strain>
    </source>
</reference>
<accession>A0A1E3L856</accession>
<dbReference type="PATRIC" id="fig|1886670.3.peg.635"/>
<name>A0A1E3L856_9BACL</name>
<dbReference type="GO" id="GO:0005737">
    <property type="term" value="C:cytoplasm"/>
    <property type="evidence" value="ECO:0007669"/>
    <property type="project" value="UniProtKB-SubCell"/>
</dbReference>
<dbReference type="Gene3D" id="3.90.700.10">
    <property type="entry name" value="Succinate dehydrogenase/fumarate reductase flavoprotein, catalytic domain"/>
    <property type="match status" value="1"/>
</dbReference>
<evidence type="ECO:0000256" key="6">
    <source>
        <dbReference type="ARBA" id="ARBA00022630"/>
    </source>
</evidence>
<dbReference type="SUPFAM" id="SSF46977">
    <property type="entry name" value="Succinate dehydrogenase/fumarate reductase flavoprotein C-terminal domain"/>
    <property type="match status" value="1"/>
</dbReference>
<evidence type="ECO:0000313" key="17">
    <source>
        <dbReference type="EMBL" id="ODP29997.1"/>
    </source>
</evidence>
<evidence type="ECO:0000256" key="5">
    <source>
        <dbReference type="ARBA" id="ARBA00021901"/>
    </source>
</evidence>
<dbReference type="Pfam" id="PF00890">
    <property type="entry name" value="FAD_binding_2"/>
    <property type="match status" value="1"/>
</dbReference>
<evidence type="ECO:0000256" key="8">
    <source>
        <dbReference type="ARBA" id="ARBA00022827"/>
    </source>
</evidence>
<dbReference type="Gene3D" id="1.20.58.100">
    <property type="entry name" value="Fumarate reductase/succinate dehydrogenase flavoprotein-like, C-terminal domain"/>
    <property type="match status" value="1"/>
</dbReference>
<dbReference type="PANTHER" id="PTHR42716:SF2">
    <property type="entry name" value="L-ASPARTATE OXIDASE, CHLOROPLASTIC"/>
    <property type="match status" value="1"/>
</dbReference>
<evidence type="ECO:0000259" key="16">
    <source>
        <dbReference type="Pfam" id="PF02910"/>
    </source>
</evidence>
<comment type="caution">
    <text evidence="17">The sequence shown here is derived from an EMBL/GenBank/DDBJ whole genome shotgun (WGS) entry which is preliminary data.</text>
</comment>
<feature type="domain" description="FAD-dependent oxidoreductase 2 FAD-binding" evidence="15">
    <location>
        <begin position="20"/>
        <end position="390"/>
    </location>
</feature>
<dbReference type="FunFam" id="3.90.700.10:FF:000002">
    <property type="entry name" value="L-aspartate oxidase"/>
    <property type="match status" value="1"/>
</dbReference>
<evidence type="ECO:0000256" key="7">
    <source>
        <dbReference type="ARBA" id="ARBA00022642"/>
    </source>
</evidence>
<keyword evidence="14" id="KW-0472">Membrane</keyword>
<dbReference type="GO" id="GO:0033765">
    <property type="term" value="F:steroid dehydrogenase activity, acting on the CH-CH group of donors"/>
    <property type="evidence" value="ECO:0007669"/>
    <property type="project" value="UniProtKB-ARBA"/>
</dbReference>
<keyword evidence="6 13" id="KW-0285">Flavoprotein</keyword>
<dbReference type="InterPro" id="IPR027477">
    <property type="entry name" value="Succ_DH/fumarate_Rdtase_cat_sf"/>
</dbReference>
<dbReference type="SUPFAM" id="SSF51905">
    <property type="entry name" value="FAD/NAD(P)-binding domain"/>
    <property type="match status" value="1"/>
</dbReference>
<evidence type="ECO:0000256" key="4">
    <source>
        <dbReference type="ARBA" id="ARBA00012173"/>
    </source>
</evidence>
<evidence type="ECO:0000256" key="13">
    <source>
        <dbReference type="RuleBase" id="RU362049"/>
    </source>
</evidence>
<protein>
    <recommendedName>
        <fullName evidence="5 11">L-aspartate oxidase</fullName>
        <ecNumber evidence="4 11">1.4.3.16</ecNumber>
    </recommendedName>
</protein>
<dbReference type="Gene3D" id="3.50.50.60">
    <property type="entry name" value="FAD/NAD(P)-binding domain"/>
    <property type="match status" value="1"/>
</dbReference>
<comment type="pathway">
    <text evidence="2 13">Cofactor biosynthesis; NAD(+) biosynthesis; iminoaspartate from L-aspartate (oxidase route): step 1/1.</text>
</comment>
<comment type="cofactor">
    <cofactor evidence="1 13">
        <name>FAD</name>
        <dbReference type="ChEBI" id="CHEBI:57692"/>
    </cofactor>
</comment>
<dbReference type="InterPro" id="IPR015939">
    <property type="entry name" value="Fum_Rdtase/Succ_DH_flav-like_C"/>
</dbReference>
<dbReference type="GO" id="GO:0008734">
    <property type="term" value="F:L-aspartate oxidase activity"/>
    <property type="evidence" value="ECO:0007669"/>
    <property type="project" value="UniProtKB-UniRule"/>
</dbReference>
<comment type="similarity">
    <text evidence="3 13">Belongs to the FAD-dependent oxidoreductase 2 family. NadB subfamily.</text>
</comment>
<sequence length="548" mass="60639">MIPSRLIDYHLSEYIHKQVDVIIIGSGIAGLFAAISASEYKHVLMITKKSLLDSNTRYAQGGIAAVIAADDSPLYHRQDTLLAGAGLCSSSAVDVLVQEGPAGVQELIRLGTLFDTIDGQLELTREGAHSHRRILHANGDSTGYEIVRALSQHVAEHPRIEVWDEHLAIDLVTHHNECTGVIVKQPDDRLIYVQAEATVICSGGSGQLYQYTTNPDVATGDGVAMAYRAGAQVRDMEFIQFHPTALCYPGAPRFLISEALRGEGAILRNHTGEAFMANYHLLKELAPRDIVARAIISEMEKEESTCVYLDITHESEETLKRRFPTIFATCMSYGLNIAQDWIPVAPAAHYMMGGIKTDLQGASSVQRLFACGEVSSTGIHGANRLASNSLSEAIVFGKRVVQQILQLPPLVEPEQESSLSAKDMLSYDKNVPEFTNSAEQWISWRLELQQIMGQYAGLRRTSVSLQEGLTKLEALGIIFEYPMNTKEAIELSNMLTCALLVMRSALYREESRGGHYREDFPERNDTDWQQHIVQQIHQGLTKESSDDV</sequence>
<keyword evidence="9 13" id="KW-0560">Oxidoreductase</keyword>
<evidence type="ECO:0000259" key="15">
    <source>
        <dbReference type="Pfam" id="PF00890"/>
    </source>
</evidence>
<proteinExistence type="inferred from homology"/>
<dbReference type="STRING" id="1886670.PTI45_00616"/>
<dbReference type="InterPro" id="IPR003953">
    <property type="entry name" value="FAD-dep_OxRdtase_2_FAD-bd"/>
</dbReference>
<keyword evidence="18" id="KW-1185">Reference proteome</keyword>
<feature type="transmembrane region" description="Helical" evidence="14">
    <location>
        <begin position="21"/>
        <end position="40"/>
    </location>
</feature>
<feature type="active site" description="Proton acceptor" evidence="12">
    <location>
        <position position="288"/>
    </location>
</feature>
<comment type="subcellular location">
    <subcellularLocation>
        <location evidence="13">Cytoplasm</location>
    </subcellularLocation>
</comment>
<dbReference type="SUPFAM" id="SSF56425">
    <property type="entry name" value="Succinate dehydrogenase/fumarate reductase flavoprotein, catalytic domain"/>
    <property type="match status" value="1"/>
</dbReference>
<dbReference type="RefSeq" id="WP_069326085.1">
    <property type="nucleotide sequence ID" value="NZ_MDER01000026.1"/>
</dbReference>
<dbReference type="NCBIfam" id="TIGR00551">
    <property type="entry name" value="nadB"/>
    <property type="match status" value="1"/>
</dbReference>
<dbReference type="Pfam" id="PF02910">
    <property type="entry name" value="Succ_DH_flav_C"/>
    <property type="match status" value="1"/>
</dbReference>
<feature type="domain" description="Fumarate reductase/succinate dehydrogenase flavoprotein-like C-terminal" evidence="16">
    <location>
        <begin position="445"/>
        <end position="534"/>
    </location>
</feature>
<evidence type="ECO:0000256" key="11">
    <source>
        <dbReference type="NCBIfam" id="TIGR00551"/>
    </source>
</evidence>
<dbReference type="InterPro" id="IPR036188">
    <property type="entry name" value="FAD/NAD-bd_sf"/>
</dbReference>
<dbReference type="InterPro" id="IPR005288">
    <property type="entry name" value="NadB"/>
</dbReference>
<evidence type="ECO:0000256" key="2">
    <source>
        <dbReference type="ARBA" id="ARBA00004950"/>
    </source>
</evidence>
<dbReference type="Proteomes" id="UP000094578">
    <property type="component" value="Unassembled WGS sequence"/>
</dbReference>
<keyword evidence="14" id="KW-1133">Transmembrane helix</keyword>
<dbReference type="PRINTS" id="PR00368">
    <property type="entry name" value="FADPNR"/>
</dbReference>
<dbReference type="EC" id="1.4.3.16" evidence="4 11"/>
<keyword evidence="14" id="KW-0812">Transmembrane</keyword>
<dbReference type="InterPro" id="IPR037099">
    <property type="entry name" value="Fum_R/Succ_DH_flav-like_C_sf"/>
</dbReference>
<dbReference type="PIRSF" id="PIRSF000171">
    <property type="entry name" value="SDHA_APRA_LASPO"/>
    <property type="match status" value="1"/>
</dbReference>
<evidence type="ECO:0000313" key="18">
    <source>
        <dbReference type="Proteomes" id="UP000094578"/>
    </source>
</evidence>
<organism evidence="17 18">
    <name type="scientific">Paenibacillus nuruki</name>
    <dbReference type="NCBI Taxonomy" id="1886670"/>
    <lineage>
        <taxon>Bacteria</taxon>
        <taxon>Bacillati</taxon>
        <taxon>Bacillota</taxon>
        <taxon>Bacilli</taxon>
        <taxon>Bacillales</taxon>
        <taxon>Paenibacillaceae</taxon>
        <taxon>Paenibacillus</taxon>
    </lineage>
</organism>
<dbReference type="EMBL" id="MDER01000026">
    <property type="protein sequence ID" value="ODP29997.1"/>
    <property type="molecule type" value="Genomic_DNA"/>
</dbReference>
<evidence type="ECO:0000256" key="12">
    <source>
        <dbReference type="PIRSR" id="PIRSR000171-1"/>
    </source>
</evidence>
<evidence type="ECO:0000256" key="1">
    <source>
        <dbReference type="ARBA" id="ARBA00001974"/>
    </source>
</evidence>
<keyword evidence="7 13" id="KW-0662">Pyridine nucleotide biosynthesis</keyword>
<gene>
    <name evidence="17" type="primary">nadB</name>
    <name evidence="17" type="ORF">PTI45_00616</name>
</gene>
<dbReference type="NCBIfam" id="NF005701">
    <property type="entry name" value="PRK07512.1"/>
    <property type="match status" value="1"/>
</dbReference>
<comment type="catalytic activity">
    <reaction evidence="10">
        <text>L-aspartate + O2 = iminosuccinate + H2O2</text>
        <dbReference type="Rhea" id="RHEA:25876"/>
        <dbReference type="ChEBI" id="CHEBI:15379"/>
        <dbReference type="ChEBI" id="CHEBI:16240"/>
        <dbReference type="ChEBI" id="CHEBI:29991"/>
        <dbReference type="ChEBI" id="CHEBI:77875"/>
        <dbReference type="EC" id="1.4.3.16"/>
    </reaction>
    <physiologicalReaction direction="left-to-right" evidence="10">
        <dbReference type="Rhea" id="RHEA:25877"/>
    </physiologicalReaction>
</comment>
<dbReference type="PANTHER" id="PTHR42716">
    <property type="entry name" value="L-ASPARTATE OXIDASE"/>
    <property type="match status" value="1"/>
</dbReference>
<dbReference type="AlphaFoldDB" id="A0A1E3L856"/>
<comment type="function">
    <text evidence="13">Catalyzes the oxidation of L-aspartate to iminoaspartate.</text>
</comment>
<evidence type="ECO:0000256" key="14">
    <source>
        <dbReference type="SAM" id="Phobius"/>
    </source>
</evidence>
<evidence type="ECO:0000256" key="10">
    <source>
        <dbReference type="ARBA" id="ARBA00048305"/>
    </source>
</evidence>
<dbReference type="UniPathway" id="UPA00253">
    <property type="reaction ID" value="UER00326"/>
</dbReference>
<dbReference type="GO" id="GO:0034628">
    <property type="term" value="P:'de novo' NAD+ biosynthetic process from L-aspartate"/>
    <property type="evidence" value="ECO:0007669"/>
    <property type="project" value="TreeGrafter"/>
</dbReference>
<evidence type="ECO:0000256" key="3">
    <source>
        <dbReference type="ARBA" id="ARBA00008562"/>
    </source>
</evidence>